<evidence type="ECO:0000313" key="3">
    <source>
        <dbReference type="Proteomes" id="UP000256345"/>
    </source>
</evidence>
<evidence type="ECO:0000256" key="1">
    <source>
        <dbReference type="SAM" id="MobiDB-lite"/>
    </source>
</evidence>
<dbReference type="Proteomes" id="UP000256345">
    <property type="component" value="Unassembled WGS sequence"/>
</dbReference>
<feature type="compositionally biased region" description="Pro residues" evidence="1">
    <location>
        <begin position="110"/>
        <end position="121"/>
    </location>
</feature>
<proteinExistence type="predicted"/>
<organism evidence="2 3">
    <name type="scientific">Archangium gephyra</name>
    <dbReference type="NCBI Taxonomy" id="48"/>
    <lineage>
        <taxon>Bacteria</taxon>
        <taxon>Pseudomonadati</taxon>
        <taxon>Myxococcota</taxon>
        <taxon>Myxococcia</taxon>
        <taxon>Myxococcales</taxon>
        <taxon>Cystobacterineae</taxon>
        <taxon>Archangiaceae</taxon>
        <taxon>Archangium</taxon>
    </lineage>
</organism>
<reference evidence="2 3" key="1">
    <citation type="submission" date="2018-08" db="EMBL/GenBank/DDBJ databases">
        <title>Genomic Encyclopedia of Archaeal and Bacterial Type Strains, Phase II (KMG-II): from individual species to whole genera.</title>
        <authorList>
            <person name="Goeker M."/>
        </authorList>
    </citation>
    <scope>NUCLEOTIDE SEQUENCE [LARGE SCALE GENOMIC DNA]</scope>
    <source>
        <strain evidence="2 3">DSM 2261</strain>
    </source>
</reference>
<feature type="region of interest" description="Disordered" evidence="1">
    <location>
        <begin position="110"/>
        <end position="138"/>
    </location>
</feature>
<evidence type="ECO:0000313" key="2">
    <source>
        <dbReference type="EMBL" id="REG32310.1"/>
    </source>
</evidence>
<comment type="caution">
    <text evidence="2">The sequence shown here is derived from an EMBL/GenBank/DDBJ whole genome shotgun (WGS) entry which is preliminary data.</text>
</comment>
<keyword evidence="3" id="KW-1185">Reference proteome</keyword>
<accession>A0ABX9K335</accession>
<name>A0ABX9K335_9BACT</name>
<dbReference type="EMBL" id="QUMU01000005">
    <property type="protein sequence ID" value="REG32310.1"/>
    <property type="molecule type" value="Genomic_DNA"/>
</dbReference>
<protein>
    <submittedName>
        <fullName evidence="2">Uncharacterized protein</fullName>
    </submittedName>
</protein>
<gene>
    <name evidence="2" type="ORF">ATI61_105638</name>
</gene>
<sequence>MLKLTTEQGAAELKNWRLSLICSSAPPGYVAMQVEQTPWSRAPDRQSVESLVFTFESVREAVRRIARAVPENYESRPQWRLWQGVASAAVVCTLLLALVCLAPEPRPPSGLAPLTSTPPAPMSHEGPTVPDGALEITDSPDAPAVLVQTAKPTPYAITYPLPAKPFRNQAKAPCIPRKGEVEINGGCRIALEKRPPCYEDQAEHQGKCYMPVAERPKPDPSAIQP</sequence>